<dbReference type="PANTHER" id="PTHR13158:SF5">
    <property type="entry name" value="NAD KINASE 2, MITOCHONDRIAL"/>
    <property type="match status" value="1"/>
</dbReference>
<protein>
    <submittedName>
        <fullName evidence="3">Inositol-pentakisphosphate 2-kinase</fullName>
    </submittedName>
</protein>
<feature type="transmembrane region" description="Helical" evidence="1">
    <location>
        <begin position="382"/>
        <end position="401"/>
    </location>
</feature>
<dbReference type="WBParaSite" id="Hba_02161">
    <property type="protein sequence ID" value="Hba_02161"/>
    <property type="gene ID" value="Hba_02161"/>
</dbReference>
<dbReference type="GO" id="GO:0003951">
    <property type="term" value="F:NAD+ kinase activity"/>
    <property type="evidence" value="ECO:0007669"/>
    <property type="project" value="TreeGrafter"/>
</dbReference>
<dbReference type="GO" id="GO:0019674">
    <property type="term" value="P:NAD+ metabolic process"/>
    <property type="evidence" value="ECO:0007669"/>
    <property type="project" value="TreeGrafter"/>
</dbReference>
<dbReference type="Proteomes" id="UP000095283">
    <property type="component" value="Unplaced"/>
</dbReference>
<keyword evidence="1" id="KW-1133">Transmembrane helix</keyword>
<dbReference type="AlphaFoldDB" id="A0A1I7WBV1"/>
<keyword evidence="1" id="KW-0812">Transmembrane</keyword>
<accession>A0A1I7WBV1</accession>
<proteinExistence type="predicted"/>
<sequence length="403" mass="47160">MIVKVREAWIKAKYVERRFAVPSNERARTSAIARKEHLLARQRNSVISGLHDYLIKIVTLIDYDIIFSLCRSSSYVNVKEANVMKAWDNVSEELDLTGEISHKRLSSCGSDSNMYKKHVFFSKSDEQMKLPGMELIDPREYRAFCFRGEGRANFVISAKNTKTGLRIVWRFAKARKSGMITVKAKSEMVNEYMERMVVPFFDEKYLVSPKIIEMKIDDVYQLAKVHSDETALDCMLFNSTLFPNEQATVDDLLTAVCFLCIETSFRPKKVLILSKITRYEFEKRVHKDVQENQLEALLKRRGSDYSRLLSKHQIHHAYLKTIQDELQSEGYMCLMRKLKRRRCKVFEVKVNLPSQDKEVVSDICARFNQQLIFDPDLPPCTYLFAKSYLFIFLIHFLRSVIFR</sequence>
<dbReference type="PANTHER" id="PTHR13158">
    <property type="match status" value="1"/>
</dbReference>
<evidence type="ECO:0000256" key="1">
    <source>
        <dbReference type="SAM" id="Phobius"/>
    </source>
</evidence>
<dbReference type="GO" id="GO:0005739">
    <property type="term" value="C:mitochondrion"/>
    <property type="evidence" value="ECO:0007669"/>
    <property type="project" value="TreeGrafter"/>
</dbReference>
<reference evidence="3" key="1">
    <citation type="submission" date="2016-11" db="UniProtKB">
        <authorList>
            <consortium name="WormBaseParasite"/>
        </authorList>
    </citation>
    <scope>IDENTIFICATION</scope>
</reference>
<organism evidence="2 3">
    <name type="scientific">Heterorhabditis bacteriophora</name>
    <name type="common">Entomopathogenic nematode worm</name>
    <dbReference type="NCBI Taxonomy" id="37862"/>
    <lineage>
        <taxon>Eukaryota</taxon>
        <taxon>Metazoa</taxon>
        <taxon>Ecdysozoa</taxon>
        <taxon>Nematoda</taxon>
        <taxon>Chromadorea</taxon>
        <taxon>Rhabditida</taxon>
        <taxon>Rhabditina</taxon>
        <taxon>Rhabditomorpha</taxon>
        <taxon>Strongyloidea</taxon>
        <taxon>Heterorhabditidae</taxon>
        <taxon>Heterorhabditis</taxon>
    </lineage>
</organism>
<evidence type="ECO:0000313" key="3">
    <source>
        <dbReference type="WBParaSite" id="Hba_02161"/>
    </source>
</evidence>
<evidence type="ECO:0000313" key="2">
    <source>
        <dbReference type="Proteomes" id="UP000095283"/>
    </source>
</evidence>
<name>A0A1I7WBV1_HETBA</name>
<keyword evidence="1" id="KW-0472">Membrane</keyword>
<keyword evidence="2" id="KW-1185">Reference proteome</keyword>